<sequence>ISIFSFSGVTNGLPTDILWQFAKRFSIGLPEYRLLPTDVELGDDLCKSAPKKLFYDCVFFILYFLGIQLTLIPMGFLQERLMTQEYISFEDQNKVGRFTEAQFLVLMNRVFALVLSIVVLHANWKREPIHVPPLYKHGYTSFSNTLSSWCQYEALKYVSFPTQTVCKASKILPTMVMGFIVRGERYSLAQCISAIFLAIGASLFFLENKRNAVTEDRMTSCSGVILMIGYLLFDGFTLNWQKKLFDTRPRVSKYQMMFGVNAFSLVLCLVSLAEEGKLVSSFDFVMKFEDVARDVFLLSLCGAFGQVVIYMTLERFGPVVFAVIMTLRQIFSIANSMYIYSHPATPLGIFGLFVVFIAIFFNLYRQYSRPTYRQR</sequence>
<dbReference type="Proteomes" id="UP000274131">
    <property type="component" value="Unassembled WGS sequence"/>
</dbReference>
<dbReference type="GO" id="GO:0046964">
    <property type="term" value="F:3'-phosphoadenosine 5'-phosphosulfate transmembrane transporter activity"/>
    <property type="evidence" value="ECO:0007669"/>
    <property type="project" value="TreeGrafter"/>
</dbReference>
<reference evidence="9 10" key="2">
    <citation type="submission" date="2018-10" db="EMBL/GenBank/DDBJ databases">
        <authorList>
            <consortium name="Pathogen Informatics"/>
        </authorList>
    </citation>
    <scope>NUCLEOTIDE SEQUENCE [LARGE SCALE GENOMIC DNA]</scope>
</reference>
<feature type="transmembrane region" description="Helical" evidence="8">
    <location>
        <begin position="346"/>
        <end position="364"/>
    </location>
</feature>
<evidence type="ECO:0000256" key="4">
    <source>
        <dbReference type="ARBA" id="ARBA00022692"/>
    </source>
</evidence>
<evidence type="ECO:0000313" key="11">
    <source>
        <dbReference type="WBParaSite" id="EVEC_0000409201-mRNA-1"/>
    </source>
</evidence>
<dbReference type="WBParaSite" id="EVEC_0000409201-mRNA-1">
    <property type="protein sequence ID" value="EVEC_0000409201-mRNA-1"/>
    <property type="gene ID" value="EVEC_0000409201"/>
</dbReference>
<dbReference type="STRING" id="51028.A0A0N4V278"/>
<comment type="subcellular location">
    <subcellularLocation>
        <location evidence="1">Membrane</location>
        <topology evidence="1">Multi-pass membrane protein</topology>
    </subcellularLocation>
</comment>
<gene>
    <name evidence="9" type="ORF">EVEC_LOCUS3800</name>
</gene>
<dbReference type="SUPFAM" id="SSF103481">
    <property type="entry name" value="Multidrug resistance efflux transporter EmrE"/>
    <property type="match status" value="1"/>
</dbReference>
<dbReference type="Pfam" id="PF08449">
    <property type="entry name" value="UAA"/>
    <property type="match status" value="1"/>
</dbReference>
<evidence type="ECO:0000256" key="3">
    <source>
        <dbReference type="ARBA" id="ARBA00022448"/>
    </source>
</evidence>
<dbReference type="PANTHER" id="PTHR10778">
    <property type="entry name" value="SOLUTE CARRIER FAMILY 35 MEMBER B"/>
    <property type="match status" value="1"/>
</dbReference>
<feature type="transmembrane region" description="Helical" evidence="8">
    <location>
        <begin position="53"/>
        <end position="76"/>
    </location>
</feature>
<dbReference type="EMBL" id="UXUI01007686">
    <property type="protein sequence ID" value="VDD88662.1"/>
    <property type="molecule type" value="Genomic_DNA"/>
</dbReference>
<feature type="transmembrane region" description="Helical" evidence="8">
    <location>
        <begin position="254"/>
        <end position="273"/>
    </location>
</feature>
<evidence type="ECO:0000256" key="2">
    <source>
        <dbReference type="ARBA" id="ARBA00010694"/>
    </source>
</evidence>
<keyword evidence="6 8" id="KW-0472">Membrane</keyword>
<proteinExistence type="inferred from homology"/>
<evidence type="ECO:0000313" key="10">
    <source>
        <dbReference type="Proteomes" id="UP000274131"/>
    </source>
</evidence>
<evidence type="ECO:0000256" key="6">
    <source>
        <dbReference type="ARBA" id="ARBA00023136"/>
    </source>
</evidence>
<evidence type="ECO:0000313" key="9">
    <source>
        <dbReference type="EMBL" id="VDD88662.1"/>
    </source>
</evidence>
<reference evidence="11" key="1">
    <citation type="submission" date="2017-02" db="UniProtKB">
        <authorList>
            <consortium name="WormBaseParasite"/>
        </authorList>
    </citation>
    <scope>IDENTIFICATION</scope>
</reference>
<dbReference type="PANTHER" id="PTHR10778:SF13">
    <property type="entry name" value="ADENOSINE 3'-PHOSPHO 5'-PHOSPHOSULFATE TRANSPORTER 1"/>
    <property type="match status" value="1"/>
</dbReference>
<evidence type="ECO:0000256" key="8">
    <source>
        <dbReference type="SAM" id="Phobius"/>
    </source>
</evidence>
<evidence type="ECO:0000256" key="1">
    <source>
        <dbReference type="ARBA" id="ARBA00004141"/>
    </source>
</evidence>
<dbReference type="InterPro" id="IPR013657">
    <property type="entry name" value="SCL35B1-4/HUT1"/>
</dbReference>
<keyword evidence="10" id="KW-1185">Reference proteome</keyword>
<name>A0A0N4V278_ENTVE</name>
<dbReference type="AlphaFoldDB" id="A0A0N4V278"/>
<keyword evidence="4 8" id="KW-0812">Transmembrane</keyword>
<accession>A0A0N4V278</accession>
<comment type="similarity">
    <text evidence="2">Belongs to the nucleotide-sugar transporter family. SLC35B subfamily.</text>
</comment>
<organism evidence="11">
    <name type="scientific">Enterobius vermicularis</name>
    <name type="common">Human pinworm</name>
    <dbReference type="NCBI Taxonomy" id="51028"/>
    <lineage>
        <taxon>Eukaryota</taxon>
        <taxon>Metazoa</taxon>
        <taxon>Ecdysozoa</taxon>
        <taxon>Nematoda</taxon>
        <taxon>Chromadorea</taxon>
        <taxon>Rhabditida</taxon>
        <taxon>Spirurina</taxon>
        <taxon>Oxyuridomorpha</taxon>
        <taxon>Oxyuroidea</taxon>
        <taxon>Oxyuridae</taxon>
        <taxon>Enterobius</taxon>
    </lineage>
</organism>
<evidence type="ECO:0000256" key="7">
    <source>
        <dbReference type="ARBA" id="ARBA00039668"/>
    </source>
</evidence>
<keyword evidence="3" id="KW-0813">Transport</keyword>
<dbReference type="InterPro" id="IPR037185">
    <property type="entry name" value="EmrE-like"/>
</dbReference>
<feature type="transmembrane region" description="Helical" evidence="8">
    <location>
        <begin position="295"/>
        <end position="313"/>
    </location>
</feature>
<keyword evidence="5 8" id="KW-1133">Transmembrane helix</keyword>
<evidence type="ECO:0000256" key="5">
    <source>
        <dbReference type="ARBA" id="ARBA00022989"/>
    </source>
</evidence>
<feature type="transmembrane region" description="Helical" evidence="8">
    <location>
        <begin position="186"/>
        <end position="205"/>
    </location>
</feature>
<feature type="transmembrane region" description="Helical" evidence="8">
    <location>
        <begin position="101"/>
        <end position="120"/>
    </location>
</feature>
<dbReference type="GO" id="GO:0005789">
    <property type="term" value="C:endoplasmic reticulum membrane"/>
    <property type="evidence" value="ECO:0007669"/>
    <property type="project" value="TreeGrafter"/>
</dbReference>
<dbReference type="GO" id="GO:0000139">
    <property type="term" value="C:Golgi membrane"/>
    <property type="evidence" value="ECO:0007669"/>
    <property type="project" value="TreeGrafter"/>
</dbReference>
<dbReference type="OrthoDB" id="10035043at2759"/>
<feature type="transmembrane region" description="Helical" evidence="8">
    <location>
        <begin position="217"/>
        <end position="233"/>
    </location>
</feature>
<protein>
    <recommendedName>
        <fullName evidence="7">Adenosine 3'-phospho 5'-phosphosulfate transporter 1</fullName>
    </recommendedName>
</protein>